<feature type="transmembrane region" description="Helical" evidence="7">
    <location>
        <begin position="350"/>
        <end position="368"/>
    </location>
</feature>
<dbReference type="PANTHER" id="PTHR23501">
    <property type="entry name" value="MAJOR FACILITATOR SUPERFAMILY"/>
    <property type="match status" value="1"/>
</dbReference>
<feature type="transmembrane region" description="Helical" evidence="7">
    <location>
        <begin position="87"/>
        <end position="105"/>
    </location>
</feature>
<evidence type="ECO:0000259" key="8">
    <source>
        <dbReference type="PROSITE" id="PS50850"/>
    </source>
</evidence>
<feature type="transmembrane region" description="Helical" evidence="7">
    <location>
        <begin position="142"/>
        <end position="162"/>
    </location>
</feature>
<dbReference type="AlphaFoldDB" id="A0A9P8L7B0"/>
<keyword evidence="4 7" id="KW-1133">Transmembrane helix</keyword>
<keyword evidence="5 7" id="KW-0472">Membrane</keyword>
<feature type="transmembrane region" description="Helical" evidence="7">
    <location>
        <begin position="443"/>
        <end position="461"/>
    </location>
</feature>
<evidence type="ECO:0000256" key="4">
    <source>
        <dbReference type="ARBA" id="ARBA00022989"/>
    </source>
</evidence>
<dbReference type="GO" id="GO:0000329">
    <property type="term" value="C:fungal-type vacuole membrane"/>
    <property type="evidence" value="ECO:0007669"/>
    <property type="project" value="TreeGrafter"/>
</dbReference>
<comment type="caution">
    <text evidence="9">The sequence shown here is derived from an EMBL/GenBank/DDBJ whole genome shotgun (WGS) entry which is preliminary data.</text>
</comment>
<feature type="transmembrane region" description="Helical" evidence="7">
    <location>
        <begin position="268"/>
        <end position="290"/>
    </location>
</feature>
<feature type="transmembrane region" description="Helical" evidence="7">
    <location>
        <begin position="174"/>
        <end position="197"/>
    </location>
</feature>
<name>A0A9P8L7B0_9PEZI</name>
<evidence type="ECO:0000256" key="1">
    <source>
        <dbReference type="ARBA" id="ARBA00004127"/>
    </source>
</evidence>
<dbReference type="EMBL" id="JAGHQM010001600">
    <property type="protein sequence ID" value="KAH0553104.1"/>
    <property type="molecule type" value="Genomic_DNA"/>
</dbReference>
<gene>
    <name evidence="9" type="ORF">GP486_006705</name>
</gene>
<feature type="transmembrane region" description="Helical" evidence="7">
    <location>
        <begin position="117"/>
        <end position="136"/>
    </location>
</feature>
<feature type="region of interest" description="Disordered" evidence="6">
    <location>
        <begin position="1"/>
        <end position="41"/>
    </location>
</feature>
<feature type="domain" description="Major facilitator superfamily (MFS) profile" evidence="8">
    <location>
        <begin position="52"/>
        <end position="513"/>
    </location>
</feature>
<evidence type="ECO:0000256" key="5">
    <source>
        <dbReference type="ARBA" id="ARBA00023136"/>
    </source>
</evidence>
<dbReference type="GO" id="GO:0015174">
    <property type="term" value="F:basic amino acid transmembrane transporter activity"/>
    <property type="evidence" value="ECO:0007669"/>
    <property type="project" value="TreeGrafter"/>
</dbReference>
<dbReference type="PANTHER" id="PTHR23501:SF191">
    <property type="entry name" value="VACUOLAR BASIC AMINO ACID TRANSPORTER 4"/>
    <property type="match status" value="1"/>
</dbReference>
<evidence type="ECO:0000256" key="7">
    <source>
        <dbReference type="SAM" id="Phobius"/>
    </source>
</evidence>
<keyword evidence="3 7" id="KW-0812">Transmembrane</keyword>
<proteinExistence type="predicted"/>
<feature type="compositionally biased region" description="Basic and acidic residues" evidence="6">
    <location>
        <begin position="1"/>
        <end position="18"/>
    </location>
</feature>
<evidence type="ECO:0000313" key="10">
    <source>
        <dbReference type="Proteomes" id="UP000750711"/>
    </source>
</evidence>
<dbReference type="InterPro" id="IPR036259">
    <property type="entry name" value="MFS_trans_sf"/>
</dbReference>
<organism evidence="9 10">
    <name type="scientific">Trichoglossum hirsutum</name>
    <dbReference type="NCBI Taxonomy" id="265104"/>
    <lineage>
        <taxon>Eukaryota</taxon>
        <taxon>Fungi</taxon>
        <taxon>Dikarya</taxon>
        <taxon>Ascomycota</taxon>
        <taxon>Pezizomycotina</taxon>
        <taxon>Geoglossomycetes</taxon>
        <taxon>Geoglossales</taxon>
        <taxon>Geoglossaceae</taxon>
        <taxon>Trichoglossum</taxon>
    </lineage>
</organism>
<comment type="subcellular location">
    <subcellularLocation>
        <location evidence="1">Endomembrane system</location>
        <topology evidence="1">Multi-pass membrane protein</topology>
    </subcellularLocation>
</comment>
<dbReference type="SUPFAM" id="SSF103473">
    <property type="entry name" value="MFS general substrate transporter"/>
    <property type="match status" value="1"/>
</dbReference>
<feature type="transmembrane region" description="Helical" evidence="7">
    <location>
        <begin position="310"/>
        <end position="330"/>
    </location>
</feature>
<sequence>MADTSGHERTPLLGDRPDVLVARTATRDEEEPANGGVSALDDEPSNRALASTMSCIWVGSFLAALDSTIIATLIAPISTSFSSFHTLSWLASAYLIANSACQPISGRLTDIFSRRTGLLFSNIFFGLGTLVCGLATSEAMIIAGRVIAGMGGGGLTAISTFVASDLVPLRRRGLWQGIGNICWGLGSGIGGLFGGWINDIWGWRWAFLVQVPFILISTCLVFLKVHVPTKENGTPSLKRVDFVGALTLIAALVLLLFGLNAGGNTVPWTHPLVLATLPLSAVFLGLFIYVEENIASEPIIPVRLLLDRTVAASCLTNWFGTMAIFALIFYGPLYFQIVMDMSPAQSGVRLIPQSLGTALGSLGCGIIMRSTGRYYWLNASIGLLTIIAYAAMCTLTLTTPAWLPFIYFSLTGIGYGGTLTVTLSSLIAAVAHEHQAVVTSASYAFRSTGATIGITVASVVFQNMLKLQLRAKLGDREGAAEIIRKIRENAGEVKNLPADWRGPVTECYMAALQ</sequence>
<evidence type="ECO:0000256" key="2">
    <source>
        <dbReference type="ARBA" id="ARBA00022448"/>
    </source>
</evidence>
<protein>
    <recommendedName>
        <fullName evidence="8">Major facilitator superfamily (MFS) profile domain-containing protein</fullName>
    </recommendedName>
</protein>
<dbReference type="InterPro" id="IPR020846">
    <property type="entry name" value="MFS_dom"/>
</dbReference>
<reference evidence="9" key="1">
    <citation type="submission" date="2021-03" db="EMBL/GenBank/DDBJ databases">
        <title>Comparative genomics and phylogenomic investigation of the class Geoglossomycetes provide insights into ecological specialization and systematics.</title>
        <authorList>
            <person name="Melie T."/>
            <person name="Pirro S."/>
            <person name="Miller A.N."/>
            <person name="Quandt A."/>
        </authorList>
    </citation>
    <scope>NUCLEOTIDE SEQUENCE</scope>
    <source>
        <strain evidence="9">CAQ_001_2017</strain>
    </source>
</reference>
<dbReference type="PROSITE" id="PS50850">
    <property type="entry name" value="MFS"/>
    <property type="match status" value="1"/>
</dbReference>
<feature type="transmembrane region" description="Helical" evidence="7">
    <location>
        <begin position="203"/>
        <end position="223"/>
    </location>
</feature>
<feature type="transmembrane region" description="Helical" evidence="7">
    <location>
        <begin position="55"/>
        <end position="75"/>
    </location>
</feature>
<keyword evidence="10" id="KW-1185">Reference proteome</keyword>
<dbReference type="Pfam" id="PF07690">
    <property type="entry name" value="MFS_1"/>
    <property type="match status" value="1"/>
</dbReference>
<feature type="transmembrane region" description="Helical" evidence="7">
    <location>
        <begin position="243"/>
        <end position="262"/>
    </location>
</feature>
<feature type="transmembrane region" description="Helical" evidence="7">
    <location>
        <begin position="375"/>
        <end position="399"/>
    </location>
</feature>
<accession>A0A9P8L7B0</accession>
<evidence type="ECO:0000256" key="3">
    <source>
        <dbReference type="ARBA" id="ARBA00022692"/>
    </source>
</evidence>
<evidence type="ECO:0000313" key="9">
    <source>
        <dbReference type="EMBL" id="KAH0553104.1"/>
    </source>
</evidence>
<feature type="transmembrane region" description="Helical" evidence="7">
    <location>
        <begin position="405"/>
        <end position="431"/>
    </location>
</feature>
<dbReference type="Gene3D" id="1.20.1250.20">
    <property type="entry name" value="MFS general substrate transporter like domains"/>
    <property type="match status" value="2"/>
</dbReference>
<dbReference type="InterPro" id="IPR011701">
    <property type="entry name" value="MFS"/>
</dbReference>
<dbReference type="GO" id="GO:0012505">
    <property type="term" value="C:endomembrane system"/>
    <property type="evidence" value="ECO:0007669"/>
    <property type="project" value="UniProtKB-SubCell"/>
</dbReference>
<dbReference type="Proteomes" id="UP000750711">
    <property type="component" value="Unassembled WGS sequence"/>
</dbReference>
<keyword evidence="2" id="KW-0813">Transport</keyword>
<evidence type="ECO:0000256" key="6">
    <source>
        <dbReference type="SAM" id="MobiDB-lite"/>
    </source>
</evidence>